<dbReference type="PANTHER" id="PTHR31362:SF0">
    <property type="entry name" value="EXOSTOSIN DOMAIN-CONTAINING PROTEIN-RELATED"/>
    <property type="match status" value="1"/>
</dbReference>
<name>A0A7S4AU49_9STRA</name>
<organism evidence="2">
    <name type="scientific">Pseudo-nitzschia australis</name>
    <dbReference type="NCBI Taxonomy" id="44445"/>
    <lineage>
        <taxon>Eukaryota</taxon>
        <taxon>Sar</taxon>
        <taxon>Stramenopiles</taxon>
        <taxon>Ochrophyta</taxon>
        <taxon>Bacillariophyta</taxon>
        <taxon>Bacillariophyceae</taxon>
        <taxon>Bacillariophycidae</taxon>
        <taxon>Bacillariales</taxon>
        <taxon>Bacillariaceae</taxon>
        <taxon>Pseudo-nitzschia</taxon>
    </lineage>
</organism>
<dbReference type="Pfam" id="PF03385">
    <property type="entry name" value="STELLO"/>
    <property type="match status" value="1"/>
</dbReference>
<dbReference type="InterPro" id="IPR005049">
    <property type="entry name" value="STL-like"/>
</dbReference>
<reference evidence="2" key="1">
    <citation type="submission" date="2021-01" db="EMBL/GenBank/DDBJ databases">
        <authorList>
            <person name="Corre E."/>
            <person name="Pelletier E."/>
            <person name="Niang G."/>
            <person name="Scheremetjew M."/>
            <person name="Finn R."/>
            <person name="Kale V."/>
            <person name="Holt S."/>
            <person name="Cochrane G."/>
            <person name="Meng A."/>
            <person name="Brown T."/>
            <person name="Cohen L."/>
        </authorList>
    </citation>
    <scope>NUCLEOTIDE SEQUENCE</scope>
    <source>
        <strain evidence="2">10249 10 AB</strain>
    </source>
</reference>
<accession>A0A7S4AU49</accession>
<feature type="compositionally biased region" description="Polar residues" evidence="1">
    <location>
        <begin position="61"/>
        <end position="82"/>
    </location>
</feature>
<dbReference type="PANTHER" id="PTHR31362">
    <property type="entry name" value="GLYCOSYLTRANSFERASE STELLO1-RELATED"/>
    <property type="match status" value="1"/>
</dbReference>
<evidence type="ECO:0000313" key="2">
    <source>
        <dbReference type="EMBL" id="CAE0727116.1"/>
    </source>
</evidence>
<gene>
    <name evidence="2" type="ORF">PAUS00366_LOCUS19876</name>
</gene>
<evidence type="ECO:0000256" key="1">
    <source>
        <dbReference type="SAM" id="MobiDB-lite"/>
    </source>
</evidence>
<feature type="region of interest" description="Disordered" evidence="1">
    <location>
        <begin position="50"/>
        <end position="82"/>
    </location>
</feature>
<proteinExistence type="predicted"/>
<dbReference type="AlphaFoldDB" id="A0A7S4AU49"/>
<sequence>MANWISSSRVVVLVLLLMGIAFLYASFGMHKLFSNDYVCTRINPKMGHASVGEDDVVASPTPRTFSESNAVEKSSESNAVEKSFASNSDAVEKSFESNSNVVEKSFESNSNVVEKSSANLAVQHTGVTGTLFKGEKIRTFDGKPIFRGPPTKAKPSVLLDPDIHCENWNVVTTIFEVSEAISRAARLDGWCTVVVGDTKSPDEVYVDQLLDLVPALKPSESKNRFIRQSKSNSNSNRQLRAENNKDFVVYLSVEEQKKWMETEKGAATSTSGGTTAVGSFLEAIPYGNFARKNIGFLYAVAHGAKRMFDFDDDNILAVSVDQDGVETVIPPIHNRNVLKNTAMAVTGPVGFNHHEIFKITVDGTSWPRGFPMTQITNPACRGRISLEGGDFRDLSLDREVGVLQFVADNNPDVDSIHRLVQGQVHPVNGKMVTFKRHVKYENDASDKKVQEYYNTVSELSTQGSLLAPSHAYVPYNAQATVHMQRAMFALYLPFTVSGRVSDIWRSYFSQALFRDIDTTIEGESSGSDAGLRLVFLPPDIFQERNEHALLADMQSEEQLFLRTEVLLDFLSRWKYEDEAENEDGNPDGNAWSIPARMEKLFIDLYERNYIDIVDVETVQLWLAALHEIGYDFPKVQPKSRRQIRDVVLMGQFNDPKLITTVDEGMQQEQTKADLLFWHQKWRQRFQNVVLRGPFPTDVVNDLSNNHDLDINFTKPDLSGDKGYVSPIDNLLASLIEFEHHSDINGVLYVHDDLLLNVTNVFDGIDRKNTILHQSPELWIRIHPSGTGENTALVYTTPDGYRTEDKTEFLAHLRNWHFNALCVDQLSEVAKDPRIKAYLKRDDVIEDGNPFLSVWVGQSDFAYVPTSVAKKFEEVAQVFLDHDGFLECSLPSILDIISTASEDIVDKSIDLCTDWNYETTRGTTKMISGCKDSAKNLQANEPLPSSYGAIHPFKLGAHGYKEWDRVFDWAATENTRLNADEYTN</sequence>
<protein>
    <submittedName>
        <fullName evidence="2">Uncharacterized protein</fullName>
    </submittedName>
</protein>
<dbReference type="EMBL" id="HBIX01029677">
    <property type="protein sequence ID" value="CAE0727116.1"/>
    <property type="molecule type" value="Transcribed_RNA"/>
</dbReference>